<dbReference type="GO" id="GO:0071949">
    <property type="term" value="F:FAD binding"/>
    <property type="evidence" value="ECO:0007669"/>
    <property type="project" value="InterPro"/>
</dbReference>
<comment type="cofactor">
    <cofactor evidence="1">
        <name>FAD</name>
        <dbReference type="ChEBI" id="CHEBI:57692"/>
    </cofactor>
</comment>
<dbReference type="EC" id="1.5.99.12" evidence="3"/>
<dbReference type="GO" id="GO:0019139">
    <property type="term" value="F:cytokinin dehydrogenase activity"/>
    <property type="evidence" value="ECO:0007669"/>
    <property type="project" value="UniProtKB-EC"/>
</dbReference>
<dbReference type="Gene3D" id="3.30.43.10">
    <property type="entry name" value="Uridine Diphospho-n-acetylenolpyruvylglucosamine Reductase, domain 2"/>
    <property type="match status" value="1"/>
</dbReference>
<dbReference type="Proteomes" id="UP000326939">
    <property type="component" value="Chromosome 6"/>
</dbReference>
<dbReference type="InterPro" id="IPR006094">
    <property type="entry name" value="Oxid_FAD_bind_N"/>
</dbReference>
<dbReference type="AlphaFoldDB" id="A0A5N5MBM5"/>
<dbReference type="InterPro" id="IPR050432">
    <property type="entry name" value="FAD-linked_Oxidoreductases_BP"/>
</dbReference>
<gene>
    <name evidence="9" type="ORF">DKX38_009905</name>
</gene>
<comment type="catalytic activity">
    <reaction evidence="7">
        <text>N(6)-dimethylallyladenine + A + H2O = 3-methyl-2-butenal + adenine + AH2</text>
        <dbReference type="Rhea" id="RHEA:13625"/>
        <dbReference type="ChEBI" id="CHEBI:13193"/>
        <dbReference type="ChEBI" id="CHEBI:15377"/>
        <dbReference type="ChEBI" id="CHEBI:15825"/>
        <dbReference type="ChEBI" id="CHEBI:16708"/>
        <dbReference type="ChEBI" id="CHEBI:17499"/>
        <dbReference type="ChEBI" id="CHEBI:17660"/>
        <dbReference type="EC" id="1.5.99.12"/>
    </reaction>
</comment>
<evidence type="ECO:0000256" key="3">
    <source>
        <dbReference type="ARBA" id="ARBA00011928"/>
    </source>
</evidence>
<proteinExistence type="inferred from homology"/>
<dbReference type="PANTHER" id="PTHR13878">
    <property type="entry name" value="GULONOLACTONE OXIDASE"/>
    <property type="match status" value="1"/>
</dbReference>
<comment type="similarity">
    <text evidence="2">Belongs to the oxygen-dependent FAD-linked oxidoreductase family.</text>
</comment>
<dbReference type="PROSITE" id="PS51387">
    <property type="entry name" value="FAD_PCMH"/>
    <property type="match status" value="1"/>
</dbReference>
<dbReference type="Gene3D" id="3.40.462.10">
    <property type="entry name" value="FAD-linked oxidases, C-terminal domain"/>
    <property type="match status" value="1"/>
</dbReference>
<reference evidence="10" key="1">
    <citation type="journal article" date="2019" name="Gigascience">
        <title>De novo genome assembly of the endangered Acer yangbiense, a plant species with extremely small populations endemic to Yunnan Province, China.</title>
        <authorList>
            <person name="Yang J."/>
            <person name="Wariss H.M."/>
            <person name="Tao L."/>
            <person name="Zhang R."/>
            <person name="Yun Q."/>
            <person name="Hollingsworth P."/>
            <person name="Dao Z."/>
            <person name="Luo G."/>
            <person name="Guo H."/>
            <person name="Ma Y."/>
            <person name="Sun W."/>
        </authorList>
    </citation>
    <scope>NUCLEOTIDE SEQUENCE [LARGE SCALE GENOMIC DNA]</scope>
    <source>
        <strain evidence="10">cv. br00</strain>
    </source>
</reference>
<evidence type="ECO:0000256" key="6">
    <source>
        <dbReference type="ARBA" id="ARBA00023002"/>
    </source>
</evidence>
<dbReference type="Pfam" id="PF09265">
    <property type="entry name" value="Cytokin-bind"/>
    <property type="match status" value="1"/>
</dbReference>
<dbReference type="InterPro" id="IPR015345">
    <property type="entry name" value="Cytokinin_DH_FAD/cytokin-bd"/>
</dbReference>
<evidence type="ECO:0000256" key="2">
    <source>
        <dbReference type="ARBA" id="ARBA00005466"/>
    </source>
</evidence>
<dbReference type="InterPro" id="IPR036318">
    <property type="entry name" value="FAD-bd_PCMH-like_sf"/>
</dbReference>
<accession>A0A5N5MBM5</accession>
<evidence type="ECO:0000256" key="4">
    <source>
        <dbReference type="ARBA" id="ARBA00022630"/>
    </source>
</evidence>
<name>A0A5N5MBM5_9ROSI</name>
<keyword evidence="10" id="KW-1185">Reference proteome</keyword>
<evidence type="ECO:0000256" key="7">
    <source>
        <dbReference type="ARBA" id="ARBA00048224"/>
    </source>
</evidence>
<dbReference type="InterPro" id="IPR016166">
    <property type="entry name" value="FAD-bd_PCMH"/>
</dbReference>
<dbReference type="Pfam" id="PF01565">
    <property type="entry name" value="FAD_binding_4"/>
    <property type="match status" value="1"/>
</dbReference>
<dbReference type="PROSITE" id="PS00862">
    <property type="entry name" value="OX2_COVAL_FAD"/>
    <property type="match status" value="1"/>
</dbReference>
<dbReference type="InterPro" id="IPR006093">
    <property type="entry name" value="Oxy_OxRdtase_FAD_BS"/>
</dbReference>
<dbReference type="InterPro" id="IPR016170">
    <property type="entry name" value="Cytok_DH_C_sf"/>
</dbReference>
<dbReference type="SUPFAM" id="SSF56176">
    <property type="entry name" value="FAD-binding/transporter-associated domain-like"/>
    <property type="match status" value="1"/>
</dbReference>
<comment type="caution">
    <text evidence="9">The sequence shown here is derived from an EMBL/GenBank/DDBJ whole genome shotgun (WGS) entry which is preliminary data.</text>
</comment>
<evidence type="ECO:0000313" key="9">
    <source>
        <dbReference type="EMBL" id="KAB5552594.1"/>
    </source>
</evidence>
<sequence>MDSLDDYLILAPTLIGNHHKLLLIKRRNGARNKLIDQNLSDLGDEHTLAKSMSSRKITKNRSMAENSTITICLMAILFITRLASTLGKSRPWTGFLSSRLQTLHFARNLHLEPDAIKSVSSDYGNLVHENPAAVLYPSSIEDITSLIKFSYNNYTPFTVAARGHGHSVGGQAMASNGVVVDMMSLRHHKNVTGITVSKSPSLGFYADVGGEQLWIDVLHSTIEHGFAPVSWTDYLYLTVGGTLSNAGISGTTFRYGPQISNVYEMDVVTGKGEVVTCSSRSNSELFYAVLGGLGQFGIITRARIALEPAPKRVKWVRMLYSDFSAFTKDQELLISINGRKQKNALDYLEGSLLMVQGPPNNWRSSFFPSSDIPKIMSLVTQHAIIYCLEAAKYYDDETRHTVDKDLQQLFKGSSFVDGFMFEKDVSYVDFLNRVRSGEEKLHSQGLWDVPHPWLNLFLPKSRISDFNKGVFHDIVLKRNITTGVVLFYPMNRQKWDDKMSAVIPDEDVFYTVGFLHSSGFDDWQAYDQQNKDILKFCDQAGIEIKQYLPLYNSYKEWINHFGSKWRRFRERKAQFDPKMMLSPGQRIFNDI</sequence>
<protein>
    <recommendedName>
        <fullName evidence="3">cytokinin dehydrogenase</fullName>
        <ecNumber evidence="3">1.5.99.12</ecNumber>
    </recommendedName>
</protein>
<dbReference type="InterPro" id="IPR016167">
    <property type="entry name" value="FAD-bd_PCMH_sub1"/>
</dbReference>
<dbReference type="GO" id="GO:0009690">
    <property type="term" value="P:cytokinin metabolic process"/>
    <property type="evidence" value="ECO:0007669"/>
    <property type="project" value="InterPro"/>
</dbReference>
<keyword evidence="4" id="KW-0285">Flavoprotein</keyword>
<dbReference type="InterPro" id="IPR016164">
    <property type="entry name" value="FAD-linked_Oxase-like_C"/>
</dbReference>
<dbReference type="InterPro" id="IPR016169">
    <property type="entry name" value="FAD-bd_PCMH_sub2"/>
</dbReference>
<dbReference type="EMBL" id="VDCV01000006">
    <property type="protein sequence ID" value="KAB5552594.1"/>
    <property type="molecule type" value="Genomic_DNA"/>
</dbReference>
<keyword evidence="6" id="KW-0560">Oxidoreductase</keyword>
<evidence type="ECO:0000256" key="5">
    <source>
        <dbReference type="ARBA" id="ARBA00022827"/>
    </source>
</evidence>
<dbReference type="SUPFAM" id="SSF55103">
    <property type="entry name" value="FAD-linked oxidases, C-terminal domain"/>
    <property type="match status" value="1"/>
</dbReference>
<feature type="domain" description="FAD-binding PCMH-type" evidence="8">
    <location>
        <begin position="127"/>
        <end position="309"/>
    </location>
</feature>
<keyword evidence="5" id="KW-0274">FAD</keyword>
<evidence type="ECO:0000313" key="10">
    <source>
        <dbReference type="Proteomes" id="UP000326939"/>
    </source>
</evidence>
<dbReference type="PANTHER" id="PTHR13878:SF127">
    <property type="entry name" value="CYTOKININ DEHYDROGENASE 3"/>
    <property type="match status" value="1"/>
</dbReference>
<dbReference type="FunFam" id="3.40.462.10:FF:000001">
    <property type="entry name" value="Cytokinin dehydrogenase 2"/>
    <property type="match status" value="1"/>
</dbReference>
<evidence type="ECO:0000259" key="8">
    <source>
        <dbReference type="PROSITE" id="PS51387"/>
    </source>
</evidence>
<dbReference type="Gene3D" id="3.30.465.10">
    <property type="match status" value="1"/>
</dbReference>
<evidence type="ECO:0000256" key="1">
    <source>
        <dbReference type="ARBA" id="ARBA00001974"/>
    </source>
</evidence>
<organism evidence="9 10">
    <name type="scientific">Salix brachista</name>
    <dbReference type="NCBI Taxonomy" id="2182728"/>
    <lineage>
        <taxon>Eukaryota</taxon>
        <taxon>Viridiplantae</taxon>
        <taxon>Streptophyta</taxon>
        <taxon>Embryophyta</taxon>
        <taxon>Tracheophyta</taxon>
        <taxon>Spermatophyta</taxon>
        <taxon>Magnoliopsida</taxon>
        <taxon>eudicotyledons</taxon>
        <taxon>Gunneridae</taxon>
        <taxon>Pentapetalae</taxon>
        <taxon>rosids</taxon>
        <taxon>fabids</taxon>
        <taxon>Malpighiales</taxon>
        <taxon>Salicaceae</taxon>
        <taxon>Saliceae</taxon>
        <taxon>Salix</taxon>
    </lineage>
</organism>